<comment type="cofactor">
    <cofactor evidence="1">
        <name>heme b</name>
        <dbReference type="ChEBI" id="CHEBI:60344"/>
    </cofactor>
</comment>
<keyword evidence="4" id="KW-0479">Metal-binding</keyword>
<keyword evidence="3" id="KW-0349">Heme</keyword>
<dbReference type="GO" id="GO:0140575">
    <property type="term" value="F:transmembrane monodehydroascorbate reductase activity"/>
    <property type="evidence" value="ECO:0007669"/>
    <property type="project" value="InterPro"/>
</dbReference>
<reference evidence="8" key="1">
    <citation type="submission" date="2020-12" db="EMBL/GenBank/DDBJ databases">
        <authorList>
            <person name="Iha C."/>
        </authorList>
    </citation>
    <scope>NUCLEOTIDE SEQUENCE</scope>
</reference>
<evidence type="ECO:0000313" key="9">
    <source>
        <dbReference type="Proteomes" id="UP000708148"/>
    </source>
</evidence>
<dbReference type="GO" id="GO:0046872">
    <property type="term" value="F:metal ion binding"/>
    <property type="evidence" value="ECO:0007669"/>
    <property type="project" value="UniProtKB-KW"/>
</dbReference>
<feature type="region of interest" description="Disordered" evidence="6">
    <location>
        <begin position="1"/>
        <end position="33"/>
    </location>
</feature>
<dbReference type="EMBL" id="CAJHUC010001321">
    <property type="protein sequence ID" value="CAD7700700.1"/>
    <property type="molecule type" value="Genomic_DNA"/>
</dbReference>
<dbReference type="GO" id="GO:0016020">
    <property type="term" value="C:membrane"/>
    <property type="evidence" value="ECO:0007669"/>
    <property type="project" value="UniProtKB-SubCell"/>
</dbReference>
<feature type="compositionally biased region" description="Polar residues" evidence="6">
    <location>
        <begin position="221"/>
        <end position="232"/>
    </location>
</feature>
<protein>
    <recommendedName>
        <fullName evidence="10">Cytochrome b561 domain-containing protein</fullName>
    </recommendedName>
</protein>
<feature type="compositionally biased region" description="Acidic residues" evidence="6">
    <location>
        <begin position="8"/>
        <end position="29"/>
    </location>
</feature>
<keyword evidence="5" id="KW-0408">Iron</keyword>
<evidence type="ECO:0000256" key="7">
    <source>
        <dbReference type="SAM" id="Phobius"/>
    </source>
</evidence>
<evidence type="ECO:0008006" key="10">
    <source>
        <dbReference type="Google" id="ProtNLM"/>
    </source>
</evidence>
<evidence type="ECO:0000256" key="5">
    <source>
        <dbReference type="ARBA" id="ARBA00023004"/>
    </source>
</evidence>
<evidence type="ECO:0000313" key="8">
    <source>
        <dbReference type="EMBL" id="CAD7700700.1"/>
    </source>
</evidence>
<dbReference type="Proteomes" id="UP000708148">
    <property type="component" value="Unassembled WGS sequence"/>
</dbReference>
<dbReference type="GO" id="GO:0020037">
    <property type="term" value="F:heme binding"/>
    <property type="evidence" value="ECO:0007669"/>
    <property type="project" value="TreeGrafter"/>
</dbReference>
<sequence>MSGGDGGVDGDEAGEDQEEEEAGGEEEGSASEPNKGLIHAHAWIQTMSWALLAVMGLVMSRLARHWKYWMQLHIGFEVTATLLSFVGEMVAFSYSKGKVRYAHGALSFIILFASFPQVFLGWLMVRSKQMNLKKMHRAVGYFIVGIALWQMWMGMRILVVDERLVQCFYAWVISIGVSFHFASESVSNEEMLQSMVKRGFMPPDPATVKGASEEGTAPAKSANSKSFNTTKSAAGEEKASL</sequence>
<comment type="subcellular location">
    <subcellularLocation>
        <location evidence="2">Membrane</location>
        <topology evidence="2">Multi-pass membrane protein</topology>
    </subcellularLocation>
</comment>
<feature type="region of interest" description="Disordered" evidence="6">
    <location>
        <begin position="203"/>
        <end position="241"/>
    </location>
</feature>
<dbReference type="PANTHER" id="PTHR15422:SF24">
    <property type="entry name" value="DOMON RELATED DOMAIN-CONTAINING PROTEIN"/>
    <property type="match status" value="1"/>
</dbReference>
<dbReference type="Gene3D" id="1.20.120.1770">
    <property type="match status" value="1"/>
</dbReference>
<dbReference type="PANTHER" id="PTHR15422">
    <property type="entry name" value="OS05G0565100 PROTEIN"/>
    <property type="match status" value="1"/>
</dbReference>
<gene>
    <name evidence="8" type="ORF">OSTQU699_LOCUS6059</name>
</gene>
<organism evidence="8 9">
    <name type="scientific">Ostreobium quekettii</name>
    <dbReference type="NCBI Taxonomy" id="121088"/>
    <lineage>
        <taxon>Eukaryota</taxon>
        <taxon>Viridiplantae</taxon>
        <taxon>Chlorophyta</taxon>
        <taxon>core chlorophytes</taxon>
        <taxon>Ulvophyceae</taxon>
        <taxon>TCBD clade</taxon>
        <taxon>Bryopsidales</taxon>
        <taxon>Ostreobineae</taxon>
        <taxon>Ostreobiaceae</taxon>
        <taxon>Ostreobium</taxon>
    </lineage>
</organism>
<evidence type="ECO:0000256" key="4">
    <source>
        <dbReference type="ARBA" id="ARBA00022723"/>
    </source>
</evidence>
<keyword evidence="7" id="KW-0472">Membrane</keyword>
<dbReference type="InterPro" id="IPR045150">
    <property type="entry name" value="CYB561D1/2"/>
</dbReference>
<comment type="caution">
    <text evidence="8">The sequence shown here is derived from an EMBL/GenBank/DDBJ whole genome shotgun (WGS) entry which is preliminary data.</text>
</comment>
<feature type="transmembrane region" description="Helical" evidence="7">
    <location>
        <begin position="101"/>
        <end position="125"/>
    </location>
</feature>
<dbReference type="CDD" id="cd08760">
    <property type="entry name" value="Cyt_b561_FRRS1_like"/>
    <property type="match status" value="1"/>
</dbReference>
<evidence type="ECO:0000256" key="6">
    <source>
        <dbReference type="SAM" id="MobiDB-lite"/>
    </source>
</evidence>
<keyword evidence="7" id="KW-0812">Transmembrane</keyword>
<name>A0A8S1IZV0_9CHLO</name>
<keyword evidence="9" id="KW-1185">Reference proteome</keyword>
<dbReference type="OrthoDB" id="2419613at2759"/>
<keyword evidence="7" id="KW-1133">Transmembrane helix</keyword>
<evidence type="ECO:0000256" key="2">
    <source>
        <dbReference type="ARBA" id="ARBA00004141"/>
    </source>
</evidence>
<evidence type="ECO:0000256" key="3">
    <source>
        <dbReference type="ARBA" id="ARBA00022617"/>
    </source>
</evidence>
<dbReference type="AlphaFoldDB" id="A0A8S1IZV0"/>
<accession>A0A8S1IZV0</accession>
<feature type="transmembrane region" description="Helical" evidence="7">
    <location>
        <begin position="74"/>
        <end position="95"/>
    </location>
</feature>
<feature type="transmembrane region" description="Helical" evidence="7">
    <location>
        <begin position="42"/>
        <end position="62"/>
    </location>
</feature>
<evidence type="ECO:0000256" key="1">
    <source>
        <dbReference type="ARBA" id="ARBA00001970"/>
    </source>
</evidence>
<feature type="transmembrane region" description="Helical" evidence="7">
    <location>
        <begin position="137"/>
        <end position="157"/>
    </location>
</feature>
<proteinExistence type="predicted"/>